<reference evidence="3 4" key="1">
    <citation type="journal article" date="2011" name="J. Bacteriol.">
        <title>Genome sequence of 'Pedosphaera parvula' Ellin514, an aerobic Verrucomicrobial isolate from pasture soil.</title>
        <authorList>
            <person name="Kant R."/>
            <person name="van Passel M.W."/>
            <person name="Sangwan P."/>
            <person name="Palva A."/>
            <person name="Lucas S."/>
            <person name="Copeland A."/>
            <person name="Lapidus A."/>
            <person name="Glavina Del Rio T."/>
            <person name="Dalin E."/>
            <person name="Tice H."/>
            <person name="Bruce D."/>
            <person name="Goodwin L."/>
            <person name="Pitluck S."/>
            <person name="Chertkov O."/>
            <person name="Larimer F.W."/>
            <person name="Land M.L."/>
            <person name="Hauser L."/>
            <person name="Brettin T.S."/>
            <person name="Detter J.C."/>
            <person name="Han S."/>
            <person name="de Vos W.M."/>
            <person name="Janssen P.H."/>
            <person name="Smidt H."/>
        </authorList>
    </citation>
    <scope>NUCLEOTIDE SEQUENCE [LARGE SCALE GENOMIC DNA]</scope>
    <source>
        <strain evidence="3 4">Ellin514</strain>
    </source>
</reference>
<evidence type="ECO:0000313" key="4">
    <source>
        <dbReference type="Proteomes" id="UP000003688"/>
    </source>
</evidence>
<dbReference type="RefSeq" id="WP_007417131.1">
    <property type="nucleotide sequence ID" value="NZ_ABOX02000036.1"/>
</dbReference>
<keyword evidence="4" id="KW-1185">Reference proteome</keyword>
<sequence length="387" mass="39072" precursor="true">MNNKSSLRSSKQKAGSAAVVTALTLAIVPAAMADTTWISTSSTAWATTGNWTGGVLPSAGATTLAIYADSSTIQHSVDLGGFGRVATGIRFDAFSGGSGFVFSSSSNPGPGWFLRAGGTANGIINNDDNTQTFNVPMKLTTSAGGVGAGAAMTFNAAGGNLLFNGVNQSSAPWTINLNGASALTLTAAAGKTITIGTTSGGQIVNTNTGTFSGLIKNGAGKLVLGGTAANTFVGTNVIQQGTITAAKVDALGSGNALKVTGTSTFETGGLNQHIGPMDLQGNLTIDLANSGTVSIDDSKAFDWTSFNLTIINFTLGSSTLQFGTDNTGFTQAQLDDIVFADFGNAHGQIDATGLVTPVPVPEPSTLALGLFGGIGMMFLFRRVRGEK</sequence>
<proteinExistence type="predicted"/>
<feature type="domain" description="Ice-binding protein C-terminal" evidence="2">
    <location>
        <begin position="359"/>
        <end position="382"/>
    </location>
</feature>
<dbReference type="Pfam" id="PF07589">
    <property type="entry name" value="PEP-CTERM"/>
    <property type="match status" value="1"/>
</dbReference>
<accession>B9XMU2</accession>
<dbReference type="AlphaFoldDB" id="B9XMU2"/>
<organism evidence="3 4">
    <name type="scientific">Pedosphaera parvula (strain Ellin514)</name>
    <dbReference type="NCBI Taxonomy" id="320771"/>
    <lineage>
        <taxon>Bacteria</taxon>
        <taxon>Pseudomonadati</taxon>
        <taxon>Verrucomicrobiota</taxon>
        <taxon>Pedosphaerae</taxon>
        <taxon>Pedosphaerales</taxon>
        <taxon>Pedosphaeraceae</taxon>
        <taxon>Pedosphaera</taxon>
    </lineage>
</organism>
<comment type="caution">
    <text evidence="3">The sequence shown here is derived from an EMBL/GenBank/DDBJ whole genome shotgun (WGS) entry which is preliminary data.</text>
</comment>
<dbReference type="NCBIfam" id="TIGR02595">
    <property type="entry name" value="PEP_CTERM"/>
    <property type="match status" value="1"/>
</dbReference>
<feature type="chain" id="PRO_5002893321" description="Ice-binding protein C-terminal domain-containing protein" evidence="1">
    <location>
        <begin position="34"/>
        <end position="387"/>
    </location>
</feature>
<evidence type="ECO:0000313" key="3">
    <source>
        <dbReference type="EMBL" id="EEF58867.1"/>
    </source>
</evidence>
<dbReference type="EMBL" id="ABOX02000036">
    <property type="protein sequence ID" value="EEF58867.1"/>
    <property type="molecule type" value="Genomic_DNA"/>
</dbReference>
<evidence type="ECO:0000256" key="1">
    <source>
        <dbReference type="SAM" id="SignalP"/>
    </source>
</evidence>
<dbReference type="OrthoDB" id="9993834at2"/>
<name>B9XMU2_PEDPL</name>
<dbReference type="Proteomes" id="UP000003688">
    <property type="component" value="Unassembled WGS sequence"/>
</dbReference>
<dbReference type="InterPro" id="IPR013424">
    <property type="entry name" value="Ice-binding_C"/>
</dbReference>
<feature type="signal peptide" evidence="1">
    <location>
        <begin position="1"/>
        <end position="33"/>
    </location>
</feature>
<gene>
    <name evidence="3" type="ORF">Cflav_PD1700</name>
</gene>
<evidence type="ECO:0000259" key="2">
    <source>
        <dbReference type="Pfam" id="PF07589"/>
    </source>
</evidence>
<keyword evidence="1" id="KW-0732">Signal</keyword>
<dbReference type="STRING" id="320771.Cflav_PD1700"/>
<protein>
    <recommendedName>
        <fullName evidence="2">Ice-binding protein C-terminal domain-containing protein</fullName>
    </recommendedName>
</protein>